<evidence type="ECO:0000313" key="2">
    <source>
        <dbReference type="EMBL" id="RKP09899.1"/>
    </source>
</evidence>
<feature type="transmembrane region" description="Helical" evidence="1">
    <location>
        <begin position="128"/>
        <end position="147"/>
    </location>
</feature>
<keyword evidence="1" id="KW-0812">Transmembrane</keyword>
<name>A0A4V1IX57_9FUNG</name>
<organism evidence="2 3">
    <name type="scientific">Thamnocephalis sphaerospora</name>
    <dbReference type="NCBI Taxonomy" id="78915"/>
    <lineage>
        <taxon>Eukaryota</taxon>
        <taxon>Fungi</taxon>
        <taxon>Fungi incertae sedis</taxon>
        <taxon>Zoopagomycota</taxon>
        <taxon>Zoopagomycotina</taxon>
        <taxon>Zoopagomycetes</taxon>
        <taxon>Zoopagales</taxon>
        <taxon>Sigmoideomycetaceae</taxon>
        <taxon>Thamnocephalis</taxon>
    </lineage>
</organism>
<reference evidence="3" key="1">
    <citation type="journal article" date="2018" name="Nat. Microbiol.">
        <title>Leveraging single-cell genomics to expand the fungal tree of life.</title>
        <authorList>
            <person name="Ahrendt S.R."/>
            <person name="Quandt C.A."/>
            <person name="Ciobanu D."/>
            <person name="Clum A."/>
            <person name="Salamov A."/>
            <person name="Andreopoulos B."/>
            <person name="Cheng J.F."/>
            <person name="Woyke T."/>
            <person name="Pelin A."/>
            <person name="Henrissat B."/>
            <person name="Reynolds N.K."/>
            <person name="Benny G.L."/>
            <person name="Smith M.E."/>
            <person name="James T.Y."/>
            <person name="Grigoriev I.V."/>
        </authorList>
    </citation>
    <scope>NUCLEOTIDE SEQUENCE [LARGE SCALE GENOMIC DNA]</scope>
    <source>
        <strain evidence="3">RSA 1356</strain>
    </source>
</reference>
<evidence type="ECO:0000256" key="1">
    <source>
        <dbReference type="SAM" id="Phobius"/>
    </source>
</evidence>
<feature type="transmembrane region" description="Helical" evidence="1">
    <location>
        <begin position="41"/>
        <end position="63"/>
    </location>
</feature>
<dbReference type="AlphaFoldDB" id="A0A4V1IX57"/>
<evidence type="ECO:0000313" key="3">
    <source>
        <dbReference type="Proteomes" id="UP000271241"/>
    </source>
</evidence>
<dbReference type="OrthoDB" id="10348328at2759"/>
<feature type="transmembrane region" description="Helical" evidence="1">
    <location>
        <begin position="83"/>
        <end position="107"/>
    </location>
</feature>
<dbReference type="Proteomes" id="UP000271241">
    <property type="component" value="Unassembled WGS sequence"/>
</dbReference>
<protein>
    <submittedName>
        <fullName evidence="2">Uncharacterized protein</fullName>
    </submittedName>
</protein>
<dbReference type="EMBL" id="KZ992481">
    <property type="protein sequence ID" value="RKP09899.1"/>
    <property type="molecule type" value="Genomic_DNA"/>
</dbReference>
<feature type="transmembrane region" description="Helical" evidence="1">
    <location>
        <begin position="12"/>
        <end position="32"/>
    </location>
</feature>
<accession>A0A4V1IX57</accession>
<keyword evidence="1" id="KW-0472">Membrane</keyword>
<keyword evidence="1" id="KW-1133">Transmembrane helix</keyword>
<sequence length="217" mass="23634">MAPWRVSCWTVGIGFVIAHSLGMCAINCIMLLRSFNVQRSVLLPWVGSFLTGALVLAGGLAFWGLQLSVASETQCVWTTAMFWVISKCAVDGVNSLFLSICYGVEMCQRYRSYSALGGARRGFLRDGYASVFLLLSINAATSALLLWPRATEWCIHAHALQYLLVSTLITRQVTGSNPTGNVSSPIQHRSIAGHEPVSAQSGARVRWHHCPACDESP</sequence>
<proteinExistence type="predicted"/>
<keyword evidence="3" id="KW-1185">Reference proteome</keyword>
<gene>
    <name evidence="2" type="ORF">THASP1DRAFT_22301</name>
</gene>